<dbReference type="Gene3D" id="3.40.50.1000">
    <property type="entry name" value="HAD superfamily/HAD-like"/>
    <property type="match status" value="1"/>
</dbReference>
<dbReference type="OrthoDB" id="59415at2759"/>
<accession>A0A8X7P0L8</accession>
<dbReference type="InterPro" id="IPR023214">
    <property type="entry name" value="HAD_sf"/>
</dbReference>
<dbReference type="InterPro" id="IPR005519">
    <property type="entry name" value="Acid_phosphat_B-like"/>
</dbReference>
<dbReference type="Pfam" id="PF03767">
    <property type="entry name" value="Acid_phosphat_B"/>
    <property type="match status" value="1"/>
</dbReference>
<dbReference type="PANTHER" id="PTHR31284:SF48">
    <property type="entry name" value="ACID PHOSPHATASE"/>
    <property type="match status" value="1"/>
</dbReference>
<evidence type="ECO:0000313" key="2">
    <source>
        <dbReference type="Proteomes" id="UP000886595"/>
    </source>
</evidence>
<organism evidence="1 2">
    <name type="scientific">Brassica carinata</name>
    <name type="common">Ethiopian mustard</name>
    <name type="synonym">Abyssinian cabbage</name>
    <dbReference type="NCBI Taxonomy" id="52824"/>
    <lineage>
        <taxon>Eukaryota</taxon>
        <taxon>Viridiplantae</taxon>
        <taxon>Streptophyta</taxon>
        <taxon>Embryophyta</taxon>
        <taxon>Tracheophyta</taxon>
        <taxon>Spermatophyta</taxon>
        <taxon>Magnoliopsida</taxon>
        <taxon>eudicotyledons</taxon>
        <taxon>Gunneridae</taxon>
        <taxon>Pentapetalae</taxon>
        <taxon>rosids</taxon>
        <taxon>malvids</taxon>
        <taxon>Brassicales</taxon>
        <taxon>Brassicaceae</taxon>
        <taxon>Brassiceae</taxon>
        <taxon>Brassica</taxon>
    </lineage>
</organism>
<dbReference type="Proteomes" id="UP000886595">
    <property type="component" value="Unassembled WGS sequence"/>
</dbReference>
<sequence length="60" mass="7003">MQGLEDEHKDVKQYMSEKRAWLMSLGYRVWGVMGSQWSSFAGCPLPKRTFKLPNSIYYVA</sequence>
<keyword evidence="2" id="KW-1185">Reference proteome</keyword>
<protein>
    <submittedName>
        <fullName evidence="1">Uncharacterized protein</fullName>
    </submittedName>
</protein>
<gene>
    <name evidence="1" type="ORF">Bca52824_095238</name>
</gene>
<name>A0A8X7P0L8_BRACI</name>
<proteinExistence type="predicted"/>
<comment type="caution">
    <text evidence="1">The sequence shown here is derived from an EMBL/GenBank/DDBJ whole genome shotgun (WGS) entry which is preliminary data.</text>
</comment>
<dbReference type="AlphaFoldDB" id="A0A8X7P0L8"/>
<dbReference type="EMBL" id="JAAMPC010000308">
    <property type="protein sequence ID" value="KAG2242920.1"/>
    <property type="molecule type" value="Genomic_DNA"/>
</dbReference>
<reference evidence="1 2" key="1">
    <citation type="submission" date="2020-02" db="EMBL/GenBank/DDBJ databases">
        <authorList>
            <person name="Ma Q."/>
            <person name="Huang Y."/>
            <person name="Song X."/>
            <person name="Pei D."/>
        </authorList>
    </citation>
    <scope>NUCLEOTIDE SEQUENCE [LARGE SCALE GENOMIC DNA]</scope>
    <source>
        <strain evidence="1">Sxm20200214</strain>
        <tissue evidence="1">Leaf</tissue>
    </source>
</reference>
<evidence type="ECO:0000313" key="1">
    <source>
        <dbReference type="EMBL" id="KAG2242920.1"/>
    </source>
</evidence>
<dbReference type="PANTHER" id="PTHR31284">
    <property type="entry name" value="ACID PHOSPHATASE-LIKE PROTEIN"/>
    <property type="match status" value="1"/>
</dbReference>